<reference evidence="1" key="1">
    <citation type="submission" date="2014-11" db="EMBL/GenBank/DDBJ databases">
        <authorList>
            <person name="Amaro Gonzalez C."/>
        </authorList>
    </citation>
    <scope>NUCLEOTIDE SEQUENCE</scope>
</reference>
<evidence type="ECO:0000313" key="1">
    <source>
        <dbReference type="EMBL" id="JAH46160.1"/>
    </source>
</evidence>
<sequence>MTACRRFPLPRVASACFSRSYWWEPSGMFFFGLKVFEERFPKRKLMAADKLTFCSVLTRRKDSTENLTELRSLVCV</sequence>
<proteinExistence type="predicted"/>
<name>A0A0E9SZP1_ANGAN</name>
<dbReference type="EMBL" id="GBXM01062417">
    <property type="protein sequence ID" value="JAH46160.1"/>
    <property type="molecule type" value="Transcribed_RNA"/>
</dbReference>
<reference evidence="1" key="2">
    <citation type="journal article" date="2015" name="Fish Shellfish Immunol.">
        <title>Early steps in the European eel (Anguilla anguilla)-Vibrio vulnificus interaction in the gills: Role of the RtxA13 toxin.</title>
        <authorList>
            <person name="Callol A."/>
            <person name="Pajuelo D."/>
            <person name="Ebbesson L."/>
            <person name="Teles M."/>
            <person name="MacKenzie S."/>
            <person name="Amaro C."/>
        </authorList>
    </citation>
    <scope>NUCLEOTIDE SEQUENCE</scope>
</reference>
<dbReference type="AlphaFoldDB" id="A0A0E9SZP1"/>
<accession>A0A0E9SZP1</accession>
<organism evidence="1">
    <name type="scientific">Anguilla anguilla</name>
    <name type="common">European freshwater eel</name>
    <name type="synonym">Muraena anguilla</name>
    <dbReference type="NCBI Taxonomy" id="7936"/>
    <lineage>
        <taxon>Eukaryota</taxon>
        <taxon>Metazoa</taxon>
        <taxon>Chordata</taxon>
        <taxon>Craniata</taxon>
        <taxon>Vertebrata</taxon>
        <taxon>Euteleostomi</taxon>
        <taxon>Actinopterygii</taxon>
        <taxon>Neopterygii</taxon>
        <taxon>Teleostei</taxon>
        <taxon>Anguilliformes</taxon>
        <taxon>Anguillidae</taxon>
        <taxon>Anguilla</taxon>
    </lineage>
</organism>
<protein>
    <submittedName>
        <fullName evidence="1">Uncharacterized protein</fullName>
    </submittedName>
</protein>